<evidence type="ECO:0000313" key="3">
    <source>
        <dbReference type="EMBL" id="CZS88780.1"/>
    </source>
</evidence>
<keyword evidence="4" id="KW-1185">Reference proteome</keyword>
<organism evidence="3 4">
    <name type="scientific">Rhynchosporium agropyri</name>
    <dbReference type="NCBI Taxonomy" id="914238"/>
    <lineage>
        <taxon>Eukaryota</taxon>
        <taxon>Fungi</taxon>
        <taxon>Dikarya</taxon>
        <taxon>Ascomycota</taxon>
        <taxon>Pezizomycotina</taxon>
        <taxon>Leotiomycetes</taxon>
        <taxon>Helotiales</taxon>
        <taxon>Ploettnerulaceae</taxon>
        <taxon>Rhynchosporium</taxon>
    </lineage>
</organism>
<dbReference type="EMBL" id="FJUX01000001">
    <property type="protein sequence ID" value="CZS88780.1"/>
    <property type="molecule type" value="Genomic_DNA"/>
</dbReference>
<gene>
    <name evidence="3" type="ORF">RAG0_00404</name>
</gene>
<feature type="chain" id="PRO_5009445229" evidence="2">
    <location>
        <begin position="24"/>
        <end position="119"/>
    </location>
</feature>
<dbReference type="AlphaFoldDB" id="A0A1E1JSY1"/>
<reference evidence="4" key="1">
    <citation type="submission" date="2016-03" db="EMBL/GenBank/DDBJ databases">
        <authorList>
            <person name="Guldener U."/>
        </authorList>
    </citation>
    <scope>NUCLEOTIDE SEQUENCE [LARGE SCALE GENOMIC DNA]</scope>
    <source>
        <strain evidence="4">04CH-RAC-A.6.1</strain>
    </source>
</reference>
<feature type="signal peptide" evidence="2">
    <location>
        <begin position="1"/>
        <end position="23"/>
    </location>
</feature>
<evidence type="ECO:0000313" key="4">
    <source>
        <dbReference type="Proteomes" id="UP000178912"/>
    </source>
</evidence>
<feature type="compositionally biased region" description="Polar residues" evidence="1">
    <location>
        <begin position="101"/>
        <end position="119"/>
    </location>
</feature>
<evidence type="ECO:0000256" key="1">
    <source>
        <dbReference type="SAM" id="MobiDB-lite"/>
    </source>
</evidence>
<evidence type="ECO:0000256" key="2">
    <source>
        <dbReference type="SAM" id="SignalP"/>
    </source>
</evidence>
<dbReference type="Proteomes" id="UP000178912">
    <property type="component" value="Unassembled WGS sequence"/>
</dbReference>
<protein>
    <submittedName>
        <fullName evidence="3">Uncharacterized protein</fullName>
    </submittedName>
</protein>
<keyword evidence="2" id="KW-0732">Signal</keyword>
<feature type="region of interest" description="Disordered" evidence="1">
    <location>
        <begin position="50"/>
        <end position="119"/>
    </location>
</feature>
<name>A0A1E1JSY1_9HELO</name>
<sequence length="119" mass="13194">MPSLLAPLSLLAIDIWILEGNKAYDVDRPDSKNLLSSYYMSKLAPRSSHMDPYSFHGRASTGEKRKQLGEYRGYPDVVYQGSLAPRSKNESKTDKLETSRVAEQSSVHITNAVATGNMS</sequence>
<proteinExistence type="predicted"/>
<accession>A0A1E1JSY1</accession>
<feature type="compositionally biased region" description="Basic and acidic residues" evidence="1">
    <location>
        <begin position="87"/>
        <end position="100"/>
    </location>
</feature>